<evidence type="ECO:0008006" key="4">
    <source>
        <dbReference type="Google" id="ProtNLM"/>
    </source>
</evidence>
<evidence type="ECO:0000313" key="3">
    <source>
        <dbReference type="Proteomes" id="UP001229421"/>
    </source>
</evidence>
<organism evidence="2 3">
    <name type="scientific">Tagetes erecta</name>
    <name type="common">African marigold</name>
    <dbReference type="NCBI Taxonomy" id="13708"/>
    <lineage>
        <taxon>Eukaryota</taxon>
        <taxon>Viridiplantae</taxon>
        <taxon>Streptophyta</taxon>
        <taxon>Embryophyta</taxon>
        <taxon>Tracheophyta</taxon>
        <taxon>Spermatophyta</taxon>
        <taxon>Magnoliopsida</taxon>
        <taxon>eudicotyledons</taxon>
        <taxon>Gunneridae</taxon>
        <taxon>Pentapetalae</taxon>
        <taxon>asterids</taxon>
        <taxon>campanulids</taxon>
        <taxon>Asterales</taxon>
        <taxon>Asteraceae</taxon>
        <taxon>Asteroideae</taxon>
        <taxon>Heliantheae alliance</taxon>
        <taxon>Tageteae</taxon>
        <taxon>Tagetes</taxon>
    </lineage>
</organism>
<sequence length="149" mass="17448">MFKAPSKVINELEAIRRKFLWEGNAERRRSHWRLKPILAQDLRDLEDSLSDYIFRDGDDGWIWHGECSGLFSTWSSRMQLRKAHISIPCDSISWLRWIPPNVLTFIWKVDLDRIPVSSSLIQRGVLNIAPNCFFGFLCLFFCIPSLAFC</sequence>
<evidence type="ECO:0000313" key="2">
    <source>
        <dbReference type="EMBL" id="KAK1419926.1"/>
    </source>
</evidence>
<dbReference type="Proteomes" id="UP001229421">
    <property type="component" value="Unassembled WGS sequence"/>
</dbReference>
<keyword evidence="1" id="KW-0812">Transmembrane</keyword>
<keyword evidence="1" id="KW-1133">Transmembrane helix</keyword>
<keyword evidence="1" id="KW-0472">Membrane</keyword>
<gene>
    <name evidence="2" type="ORF">QVD17_29367</name>
</gene>
<dbReference type="AlphaFoldDB" id="A0AAD8NTD1"/>
<reference evidence="2" key="1">
    <citation type="journal article" date="2023" name="bioRxiv">
        <title>Improved chromosome-level genome assembly for marigold (Tagetes erecta).</title>
        <authorList>
            <person name="Jiang F."/>
            <person name="Yuan L."/>
            <person name="Wang S."/>
            <person name="Wang H."/>
            <person name="Xu D."/>
            <person name="Wang A."/>
            <person name="Fan W."/>
        </authorList>
    </citation>
    <scope>NUCLEOTIDE SEQUENCE</scope>
    <source>
        <strain evidence="2">WSJ</strain>
        <tissue evidence="2">Leaf</tissue>
    </source>
</reference>
<accession>A0AAD8NTD1</accession>
<proteinExistence type="predicted"/>
<keyword evidence="3" id="KW-1185">Reference proteome</keyword>
<protein>
    <recommendedName>
        <fullName evidence="4">Reverse transcriptase zinc-binding domain-containing protein</fullName>
    </recommendedName>
</protein>
<dbReference type="EMBL" id="JAUHHV010000007">
    <property type="protein sequence ID" value="KAK1419926.1"/>
    <property type="molecule type" value="Genomic_DNA"/>
</dbReference>
<evidence type="ECO:0000256" key="1">
    <source>
        <dbReference type="SAM" id="Phobius"/>
    </source>
</evidence>
<comment type="caution">
    <text evidence="2">The sequence shown here is derived from an EMBL/GenBank/DDBJ whole genome shotgun (WGS) entry which is preliminary data.</text>
</comment>
<name>A0AAD8NTD1_TARER</name>
<feature type="transmembrane region" description="Helical" evidence="1">
    <location>
        <begin position="128"/>
        <end position="148"/>
    </location>
</feature>